<sequence>MMEVFLITLMVLLVMWLGTKIMDKAGLHKAWVLCLLVPIVNIFMIWVFAFCHWPNLKEDVKQDL</sequence>
<accession>G4SWY8</accession>
<gene>
    <name evidence="2" type="ordered locus">MEALZ_1354</name>
</gene>
<organism evidence="2 3">
    <name type="scientific">Methylotuvimicrobium alcaliphilum (strain DSM 19304 / NCIMB 14124 / VKM B-2133 / 20Z)</name>
    <name type="common">Methylomicrobium alcaliphilum</name>
    <dbReference type="NCBI Taxonomy" id="1091494"/>
    <lineage>
        <taxon>Bacteria</taxon>
        <taxon>Pseudomonadati</taxon>
        <taxon>Pseudomonadota</taxon>
        <taxon>Gammaproteobacteria</taxon>
        <taxon>Methylococcales</taxon>
        <taxon>Methylococcaceae</taxon>
        <taxon>Methylotuvimicrobium</taxon>
    </lineage>
</organism>
<evidence type="ECO:0008006" key="4">
    <source>
        <dbReference type="Google" id="ProtNLM"/>
    </source>
</evidence>
<dbReference type="AlphaFoldDB" id="G4SWY8"/>
<keyword evidence="1" id="KW-0812">Transmembrane</keyword>
<dbReference type="STRING" id="1091494.MEALZ_1354"/>
<dbReference type="KEGG" id="mah:MEALZ_1354"/>
<evidence type="ECO:0000256" key="1">
    <source>
        <dbReference type="SAM" id="Phobius"/>
    </source>
</evidence>
<keyword evidence="1" id="KW-1133">Transmembrane helix</keyword>
<dbReference type="PATRIC" id="fig|271065.3.peg.1391"/>
<protein>
    <recommendedName>
        <fullName evidence="4">Cardiolipin synthase N-terminal domain-containing protein</fullName>
    </recommendedName>
</protein>
<name>G4SWY8_META2</name>
<feature type="transmembrane region" description="Helical" evidence="1">
    <location>
        <begin position="30"/>
        <end position="51"/>
    </location>
</feature>
<keyword evidence="1" id="KW-0472">Membrane</keyword>
<evidence type="ECO:0000313" key="3">
    <source>
        <dbReference type="Proteomes" id="UP000008315"/>
    </source>
</evidence>
<proteinExistence type="predicted"/>
<reference evidence="3" key="1">
    <citation type="journal article" date="2012" name="J. Bacteriol.">
        <title>Genome sequence of the haloalkaliphilic methanotrophic bacterium Methylomicrobium alcaliphilum 20Z.</title>
        <authorList>
            <person name="Vuilleumier S."/>
            <person name="Khmelenina V.N."/>
            <person name="Bringel F."/>
            <person name="Reshetnikov A.S."/>
            <person name="Lajus A."/>
            <person name="Mangenot S."/>
            <person name="Rouy Z."/>
            <person name="Op den Camp H.J."/>
            <person name="Jetten M.S."/>
            <person name="Dispirito A.A."/>
            <person name="Dunfield P."/>
            <person name="Klotz M.G."/>
            <person name="Semrau J.D."/>
            <person name="Stein L.Y."/>
            <person name="Barbe V."/>
            <person name="Medigue C."/>
            <person name="Trotsenko Y.A."/>
            <person name="Kalyuzhnaya M.G."/>
        </authorList>
    </citation>
    <scope>NUCLEOTIDE SEQUENCE [LARGE SCALE GENOMIC DNA]</scope>
    <source>
        <strain evidence="3">DSM 19304 / NCIMB 14124 / VKM B-2133 / 20Z</strain>
    </source>
</reference>
<dbReference type="EMBL" id="FO082060">
    <property type="protein sequence ID" value="CCE23043.1"/>
    <property type="molecule type" value="Genomic_DNA"/>
</dbReference>
<evidence type="ECO:0000313" key="2">
    <source>
        <dbReference type="EMBL" id="CCE23043.1"/>
    </source>
</evidence>
<dbReference type="HOGENOM" id="CLU_197282_2_0_6"/>
<dbReference type="Proteomes" id="UP000008315">
    <property type="component" value="Chromosome"/>
</dbReference>
<keyword evidence="3" id="KW-1185">Reference proteome</keyword>